<feature type="region of interest" description="Disordered" evidence="1">
    <location>
        <begin position="139"/>
        <end position="184"/>
    </location>
</feature>
<evidence type="ECO:0000313" key="3">
    <source>
        <dbReference type="RefSeq" id="XP_019481974.1"/>
    </source>
</evidence>
<feature type="compositionally biased region" description="Low complexity" evidence="1">
    <location>
        <begin position="156"/>
        <end position="172"/>
    </location>
</feature>
<proteinExistence type="predicted"/>
<sequence>MEEGEQASLEDLPLESAAAVSAGGGAGRSLPEAPSPPSEEDVLEGAPEVLIEDGVDDRVERAVAVADPEEELEERVGHLAGLAADAVQAVAEEEGEPAEHEHAHHHGQHEGLGAPGRGPPLLPAPVRSLRLQLYFPGQGAGAASAARPPPAPPSAAPGAGASRGRCPAVRASPRPPELRRRRRRRCLLRRRRALGASAAAGARLPTWVELRSGAGRGVGGRGGLARRPAPPAREVRAQSRSPRPPRRTCPRSAREGSGLWRGARALREGALSRAGCGLRDGAACWLAGAVQGRLGSRTSQILSCALRGAPFPAALCLDPAKGKCSARISWMEHRTQSPTQP</sequence>
<dbReference type="RefSeq" id="XP_019481974.1">
    <property type="nucleotide sequence ID" value="XM_019626429.1"/>
</dbReference>
<reference evidence="3" key="1">
    <citation type="submission" date="2025-08" db="UniProtKB">
        <authorList>
            <consortium name="RefSeq"/>
        </authorList>
    </citation>
    <scope>IDENTIFICATION</scope>
    <source>
        <tissue evidence="3">Muscle</tissue>
    </source>
</reference>
<feature type="region of interest" description="Disordered" evidence="1">
    <location>
        <begin position="1"/>
        <end position="55"/>
    </location>
</feature>
<evidence type="ECO:0000313" key="2">
    <source>
        <dbReference type="Proteomes" id="UP000694851"/>
    </source>
</evidence>
<accession>A0A8B7PZQ9</accession>
<feature type="region of interest" description="Disordered" evidence="1">
    <location>
        <begin position="92"/>
        <end position="123"/>
    </location>
</feature>
<keyword evidence="2" id="KW-1185">Reference proteome</keyword>
<dbReference type="KEGG" id="hai:109372918"/>
<dbReference type="AlphaFoldDB" id="A0A8B7PZQ9"/>
<feature type="compositionally biased region" description="Gly residues" evidence="1">
    <location>
        <begin position="214"/>
        <end position="223"/>
    </location>
</feature>
<feature type="region of interest" description="Disordered" evidence="1">
    <location>
        <begin position="212"/>
        <end position="256"/>
    </location>
</feature>
<dbReference type="Proteomes" id="UP000694851">
    <property type="component" value="Unplaced"/>
</dbReference>
<organism evidence="2 3">
    <name type="scientific">Hipposideros armiger</name>
    <name type="common">Great Himalayan leaf-nosed bat</name>
    <dbReference type="NCBI Taxonomy" id="186990"/>
    <lineage>
        <taxon>Eukaryota</taxon>
        <taxon>Metazoa</taxon>
        <taxon>Chordata</taxon>
        <taxon>Craniata</taxon>
        <taxon>Vertebrata</taxon>
        <taxon>Euteleostomi</taxon>
        <taxon>Mammalia</taxon>
        <taxon>Eutheria</taxon>
        <taxon>Laurasiatheria</taxon>
        <taxon>Chiroptera</taxon>
        <taxon>Yinpterochiroptera</taxon>
        <taxon>Rhinolophoidea</taxon>
        <taxon>Hipposideridae</taxon>
        <taxon>Hipposideros</taxon>
    </lineage>
</organism>
<name>A0A8B7PZQ9_HIPAR</name>
<evidence type="ECO:0000256" key="1">
    <source>
        <dbReference type="SAM" id="MobiDB-lite"/>
    </source>
</evidence>
<dbReference type="GeneID" id="109372918"/>
<protein>
    <submittedName>
        <fullName evidence="3">Homeobox protein cut-like 1</fullName>
    </submittedName>
</protein>
<gene>
    <name evidence="3" type="primary">LOC109372918</name>
</gene>